<dbReference type="OrthoDB" id="206565at2759"/>
<comment type="caution">
    <text evidence="7">The sequence shown here is derived from an EMBL/GenBank/DDBJ whole genome shotgun (WGS) entry which is preliminary data.</text>
</comment>
<sequence length="528" mass="58793">MVYAVMRDTIQTSKGDYYQDEDYTETIELYFILKDANTRVRAEYEDWNGDVSNHEEFNFDFTGGGTHFWEMLDTLEVEGVRVYVKEEPVKGPGSEPVRVWKRALPAVPTTAPVHKRTLSEADGSVTLPPPPAKRQSNESPSAAPLVRDQKPKPKKIEPITVYVVKRDTIQTAKGAFYQDEDTTETLEIYATVEDANNRVRLEYEEYGGEVVGSEEFECFMTGPGTHCWGADATSEDEGIRVYADKIVARGPGSEPARKPGEQHTLASGGRVINNPFEEAKPRISEYTAQEIATLASKLEKQLGPEYISARPGAGGQKVHYVAAEKCIQLANEVFGFNGWSSQIKEVQVDFVDEDPRSQKVSLGLSVIVRVTLRDGTFHEDIGYGHMENAKGKAAAFEKAKKEGTTDALKRALRNFGNVLGNCIYDKEYLSKVTKVKAPPTKWDVDNLHRHQSFVPAPKKEDTSARTVEDKPGNAVNISLVSEDTFDDEFGDQSAIRLRVSAHSLNLESLHRHKLNLSHGEFSTSQAEI</sequence>
<organism evidence="7 8">
    <name type="scientific">Glarea lozoyensis (strain ATCC 74030 / MF5533)</name>
    <dbReference type="NCBI Taxonomy" id="1104152"/>
    <lineage>
        <taxon>Eukaryota</taxon>
        <taxon>Fungi</taxon>
        <taxon>Dikarya</taxon>
        <taxon>Ascomycota</taxon>
        <taxon>Pezizomycotina</taxon>
        <taxon>Leotiomycetes</taxon>
        <taxon>Helotiales</taxon>
        <taxon>Helotiaceae</taxon>
        <taxon>Glarea</taxon>
    </lineage>
</organism>
<evidence type="ECO:0000256" key="3">
    <source>
        <dbReference type="ARBA" id="ARBA00023172"/>
    </source>
</evidence>
<dbReference type="InterPro" id="IPR042525">
    <property type="entry name" value="Rad52_Rad59_Rad22_sf"/>
</dbReference>
<dbReference type="Pfam" id="PF04098">
    <property type="entry name" value="Rad52_Rad22"/>
    <property type="match status" value="1"/>
</dbReference>
<dbReference type="GO" id="GO:0005634">
    <property type="term" value="C:nucleus"/>
    <property type="evidence" value="ECO:0007669"/>
    <property type="project" value="InterPro"/>
</dbReference>
<evidence type="ECO:0000256" key="5">
    <source>
        <dbReference type="ARBA" id="ARBA00077224"/>
    </source>
</evidence>
<evidence type="ECO:0000256" key="1">
    <source>
        <dbReference type="ARBA" id="ARBA00006638"/>
    </source>
</evidence>
<feature type="region of interest" description="Disordered" evidence="6">
    <location>
        <begin position="111"/>
        <end position="151"/>
    </location>
</feature>
<dbReference type="InterPro" id="IPR004585">
    <property type="entry name" value="DNA_recomb/repair_Rad52"/>
</dbReference>
<dbReference type="PANTHER" id="PTHR12132">
    <property type="entry name" value="DNA REPAIR AND RECOMBINATION PROTEIN RAD52, RAD59"/>
    <property type="match status" value="1"/>
</dbReference>
<protein>
    <recommendedName>
        <fullName evidence="5">RAD52 homolog</fullName>
    </recommendedName>
</protein>
<dbReference type="GO" id="GO:0000730">
    <property type="term" value="P:DNA recombinase assembly"/>
    <property type="evidence" value="ECO:0007669"/>
    <property type="project" value="InterPro"/>
</dbReference>
<evidence type="ECO:0000256" key="4">
    <source>
        <dbReference type="ARBA" id="ARBA00023204"/>
    </source>
</evidence>
<comment type="similarity">
    <text evidence="1">Belongs to the RAD52 family.</text>
</comment>
<dbReference type="InterPro" id="IPR041247">
    <property type="entry name" value="Rad52_fam"/>
</dbReference>
<dbReference type="SUPFAM" id="SSF54768">
    <property type="entry name" value="dsRNA-binding domain-like"/>
    <property type="match status" value="1"/>
</dbReference>
<dbReference type="FunFam" id="3.30.390.80:FF:000001">
    <property type="entry name" value="DNA repair protein RAD52 homolog"/>
    <property type="match status" value="1"/>
</dbReference>
<accession>H0EQM1</accession>
<dbReference type="GO" id="GO:0045002">
    <property type="term" value="P:double-strand break repair via single-strand annealing"/>
    <property type="evidence" value="ECO:0007669"/>
    <property type="project" value="InterPro"/>
</dbReference>
<dbReference type="NCBIfam" id="TIGR00607">
    <property type="entry name" value="rad52"/>
    <property type="match status" value="1"/>
</dbReference>
<evidence type="ECO:0000256" key="2">
    <source>
        <dbReference type="ARBA" id="ARBA00022763"/>
    </source>
</evidence>
<keyword evidence="3" id="KW-0233">DNA recombination</keyword>
<keyword evidence="8" id="KW-1185">Reference proteome</keyword>
<name>H0EQM1_GLAL7</name>
<dbReference type="Gene3D" id="3.30.390.80">
    <property type="entry name" value="DNA repair protein Rad52/59/22"/>
    <property type="match status" value="1"/>
</dbReference>
<keyword evidence="4" id="KW-0234">DNA repair</keyword>
<gene>
    <name evidence="7" type="ORF">M7I_4975</name>
</gene>
<dbReference type="EMBL" id="AGUE01000125">
    <property type="protein sequence ID" value="EHK99143.1"/>
    <property type="molecule type" value="Genomic_DNA"/>
</dbReference>
<dbReference type="Proteomes" id="UP000005446">
    <property type="component" value="Unassembled WGS sequence"/>
</dbReference>
<evidence type="ECO:0000313" key="7">
    <source>
        <dbReference type="EMBL" id="EHK99143.1"/>
    </source>
</evidence>
<evidence type="ECO:0000256" key="6">
    <source>
        <dbReference type="SAM" id="MobiDB-lite"/>
    </source>
</evidence>
<keyword evidence="2" id="KW-0227">DNA damage</keyword>
<proteinExistence type="inferred from homology"/>
<dbReference type="InterPro" id="IPR007232">
    <property type="entry name" value="Rad52_Rad59_Rad22"/>
</dbReference>
<dbReference type="InParanoid" id="H0EQM1"/>
<reference evidence="7 8" key="1">
    <citation type="journal article" date="2012" name="Eukaryot. Cell">
        <title>Genome sequence of the fungus Glarea lozoyensis: the first genome sequence of a species from the Helotiaceae family.</title>
        <authorList>
            <person name="Youssar L."/>
            <person name="Gruening B.A."/>
            <person name="Erxleben A."/>
            <person name="Guenther S."/>
            <person name="Huettel W."/>
        </authorList>
    </citation>
    <scope>NUCLEOTIDE SEQUENCE [LARGE SCALE GENOMIC DNA]</scope>
    <source>
        <strain evidence="8">ATCC 74030 / MF5533</strain>
    </source>
</reference>
<evidence type="ECO:0000313" key="8">
    <source>
        <dbReference type="Proteomes" id="UP000005446"/>
    </source>
</evidence>
<dbReference type="GO" id="GO:0006312">
    <property type="term" value="P:mitotic recombination"/>
    <property type="evidence" value="ECO:0007669"/>
    <property type="project" value="TreeGrafter"/>
</dbReference>
<dbReference type="AlphaFoldDB" id="H0EQM1"/>
<dbReference type="PANTHER" id="PTHR12132:SF1">
    <property type="entry name" value="DNA REPAIR PROTEIN RAD52 HOMOLOG"/>
    <property type="match status" value="1"/>
</dbReference>
<dbReference type="HOGENOM" id="CLU_515844_0_0_1"/>
<dbReference type="GO" id="GO:0003697">
    <property type="term" value="F:single-stranded DNA binding"/>
    <property type="evidence" value="ECO:0007669"/>
    <property type="project" value="UniProtKB-ARBA"/>
</dbReference>